<comment type="caution">
    <text evidence="1">The sequence shown here is derived from an EMBL/GenBank/DDBJ whole genome shotgun (WGS) entry which is preliminary data.</text>
</comment>
<dbReference type="EMBL" id="VSSQ01000001">
    <property type="protein sequence ID" value="MPL54895.1"/>
    <property type="molecule type" value="Genomic_DNA"/>
</dbReference>
<organism evidence="1">
    <name type="scientific">bioreactor metagenome</name>
    <dbReference type="NCBI Taxonomy" id="1076179"/>
    <lineage>
        <taxon>unclassified sequences</taxon>
        <taxon>metagenomes</taxon>
        <taxon>ecological metagenomes</taxon>
    </lineage>
</organism>
<reference evidence="1" key="1">
    <citation type="submission" date="2019-08" db="EMBL/GenBank/DDBJ databases">
        <authorList>
            <person name="Kucharzyk K."/>
            <person name="Murdoch R.W."/>
            <person name="Higgins S."/>
            <person name="Loffler F."/>
        </authorList>
    </citation>
    <scope>NUCLEOTIDE SEQUENCE</scope>
</reference>
<evidence type="ECO:0000313" key="1">
    <source>
        <dbReference type="EMBL" id="MPL54895.1"/>
    </source>
</evidence>
<protein>
    <submittedName>
        <fullName evidence="1">Uncharacterized protein</fullName>
    </submittedName>
</protein>
<name>A0A644SJN9_9ZZZZ</name>
<sequence length="90" mass="10217">MKLVLKQPIVVEGVEYPFAMLSLSMSTNQNDVEKYFFASNLTPYRIDENGAIEKLDEASLPMSVISVLESQYEQLGRDILTAFQNQLNKI</sequence>
<accession>A0A644SJN9</accession>
<proteinExistence type="predicted"/>
<dbReference type="AlphaFoldDB" id="A0A644SJN9"/>
<gene>
    <name evidence="1" type="ORF">SDC9_00361</name>
</gene>